<dbReference type="PROSITE" id="PS51257">
    <property type="entry name" value="PROKAR_LIPOPROTEIN"/>
    <property type="match status" value="1"/>
</dbReference>
<reference evidence="1 2" key="1">
    <citation type="submission" date="2019-09" db="EMBL/GenBank/DDBJ databases">
        <title>In-depth cultivation of the pig gut microbiome towards novel bacterial diversity and tailored functional studies.</title>
        <authorList>
            <person name="Wylensek D."/>
            <person name="Hitch T.C.A."/>
            <person name="Clavel T."/>
        </authorList>
    </citation>
    <scope>NUCLEOTIDE SEQUENCE [LARGE SCALE GENOMIC DNA]</scope>
    <source>
        <strain evidence="1 2">WCA3-693-APC-4?</strain>
    </source>
</reference>
<comment type="caution">
    <text evidence="1">The sequence shown here is derived from an EMBL/GenBank/DDBJ whole genome shotgun (WGS) entry which is preliminary data.</text>
</comment>
<organism evidence="1 2">
    <name type="scientific">Tissierella pigra</name>
    <dbReference type="NCBI Taxonomy" id="2607614"/>
    <lineage>
        <taxon>Bacteria</taxon>
        <taxon>Bacillati</taxon>
        <taxon>Bacillota</taxon>
        <taxon>Tissierellia</taxon>
        <taxon>Tissierellales</taxon>
        <taxon>Tissierellaceae</taxon>
        <taxon>Tissierella</taxon>
    </lineage>
</organism>
<keyword evidence="2" id="KW-1185">Reference proteome</keyword>
<dbReference type="EMBL" id="VUNQ01000013">
    <property type="protein sequence ID" value="MSU01339.1"/>
    <property type="molecule type" value="Genomic_DNA"/>
</dbReference>
<protein>
    <recommendedName>
        <fullName evidence="3">DUF4352 domain-containing protein</fullName>
    </recommendedName>
</protein>
<accession>A0A6N7XH33</accession>
<proteinExistence type="predicted"/>
<sequence length="194" mass="21532">MKKILVVLIIISLFISGCSSTLSKSSNNQDMYEDGTESFLAEGESEMGKLTVFKKNDEVEAIQESGPFTVKINKMQVSELEVGEKYKRTFFDNKDVVTIITLEVEAENKSTETNIIPDQGMIVTNTKEQKDAHEVFSVMPDGAYIGEIISEGNVYFVLDSEAEEITSFKYVIPGPIDSDGNKLGEDITFDLSLD</sequence>
<gene>
    <name evidence="1" type="ORF">FYJ83_07655</name>
</gene>
<name>A0A6N7XH33_9FIRM</name>
<evidence type="ECO:0000313" key="2">
    <source>
        <dbReference type="Proteomes" id="UP000469523"/>
    </source>
</evidence>
<evidence type="ECO:0008006" key="3">
    <source>
        <dbReference type="Google" id="ProtNLM"/>
    </source>
</evidence>
<evidence type="ECO:0000313" key="1">
    <source>
        <dbReference type="EMBL" id="MSU01339.1"/>
    </source>
</evidence>
<dbReference type="Proteomes" id="UP000469523">
    <property type="component" value="Unassembled WGS sequence"/>
</dbReference>
<dbReference type="AlphaFoldDB" id="A0A6N7XH33"/>
<dbReference type="RefSeq" id="WP_154439750.1">
    <property type="nucleotide sequence ID" value="NZ_JAHLPJ010000001.1"/>
</dbReference>